<comment type="caution">
    <text evidence="1">The sequence shown here is derived from an EMBL/GenBank/DDBJ whole genome shotgun (WGS) entry which is preliminary data.</text>
</comment>
<dbReference type="RefSeq" id="WP_020815499.1">
    <property type="nucleotide sequence ID" value="NZ_ATAY01000031.1"/>
</dbReference>
<accession>U4R1F4</accession>
<dbReference type="PATRIC" id="fig|1330534.3.peg.1963"/>
<gene>
    <name evidence="1" type="ORF">L323_09830</name>
</gene>
<evidence type="ECO:0000313" key="2">
    <source>
        <dbReference type="Proteomes" id="UP000016860"/>
    </source>
</evidence>
<dbReference type="Proteomes" id="UP000016860">
    <property type="component" value="Unassembled WGS sequence"/>
</dbReference>
<evidence type="ECO:0000313" key="1">
    <source>
        <dbReference type="EMBL" id="EPR12043.1"/>
    </source>
</evidence>
<reference evidence="1 2" key="1">
    <citation type="journal article" date="2013" name="Genome Announc.">
        <title>Draft Genome Sequence of the Cellulolytic Bacterium Clostridium papyrosolvens C7 (ATCC 700395).</title>
        <authorList>
            <person name="Zepeda V."/>
            <person name="Dassa B."/>
            <person name="Borovok I."/>
            <person name="Lamed R."/>
            <person name="Bayer E.A."/>
            <person name="Cate J.H."/>
        </authorList>
    </citation>
    <scope>NUCLEOTIDE SEQUENCE [LARGE SCALE GENOMIC DNA]</scope>
    <source>
        <strain evidence="1 2">C7</strain>
    </source>
</reference>
<dbReference type="EMBL" id="ATAY01000031">
    <property type="protein sequence ID" value="EPR12043.1"/>
    <property type="molecule type" value="Genomic_DNA"/>
</dbReference>
<sequence>MSVDIVRLRRLCDEMAFTILCLDDINNIDIHLLSNEFFKISKCYLDYAKEFGSDDDFIIRAVNYLSYTHAIPPCGKDTSWFSNGLSILFELSYPNTLHTKESSAVMADIKKGINNSLNNLQLEK</sequence>
<dbReference type="STRING" id="1330534.L323_09830"/>
<organism evidence="1 2">
    <name type="scientific">Ruminiclostridium papyrosolvens C7</name>
    <dbReference type="NCBI Taxonomy" id="1330534"/>
    <lineage>
        <taxon>Bacteria</taxon>
        <taxon>Bacillati</taxon>
        <taxon>Bacillota</taxon>
        <taxon>Clostridia</taxon>
        <taxon>Eubacteriales</taxon>
        <taxon>Oscillospiraceae</taxon>
        <taxon>Ruminiclostridium</taxon>
    </lineage>
</organism>
<name>U4R1F4_9FIRM</name>
<proteinExistence type="predicted"/>
<dbReference type="AlphaFoldDB" id="U4R1F4"/>
<dbReference type="OrthoDB" id="8753933at2"/>
<protein>
    <submittedName>
        <fullName evidence="1">Uncharacterized protein</fullName>
    </submittedName>
</protein>